<organism evidence="1">
    <name type="scientific">marine sediment metagenome</name>
    <dbReference type="NCBI Taxonomy" id="412755"/>
    <lineage>
        <taxon>unclassified sequences</taxon>
        <taxon>metagenomes</taxon>
        <taxon>ecological metagenomes</taxon>
    </lineage>
</organism>
<reference evidence="1" key="1">
    <citation type="journal article" date="2015" name="Nature">
        <title>Complex archaea that bridge the gap between prokaryotes and eukaryotes.</title>
        <authorList>
            <person name="Spang A."/>
            <person name="Saw J.H."/>
            <person name="Jorgensen S.L."/>
            <person name="Zaremba-Niedzwiedzka K."/>
            <person name="Martijn J."/>
            <person name="Lind A.E."/>
            <person name="van Eijk R."/>
            <person name="Schleper C."/>
            <person name="Guy L."/>
            <person name="Ettema T.J."/>
        </authorList>
    </citation>
    <scope>NUCLEOTIDE SEQUENCE</scope>
</reference>
<comment type="caution">
    <text evidence="1">The sequence shown here is derived from an EMBL/GenBank/DDBJ whole genome shotgun (WGS) entry which is preliminary data.</text>
</comment>
<name>A0A0F9A0C7_9ZZZZ</name>
<protein>
    <submittedName>
        <fullName evidence="1">Uncharacterized protein</fullName>
    </submittedName>
</protein>
<gene>
    <name evidence="1" type="ORF">LCGC14_2972150</name>
</gene>
<evidence type="ECO:0000313" key="1">
    <source>
        <dbReference type="EMBL" id="KKK65636.1"/>
    </source>
</evidence>
<dbReference type="AlphaFoldDB" id="A0A0F9A0C7"/>
<feature type="non-terminal residue" evidence="1">
    <location>
        <position position="1"/>
    </location>
</feature>
<sequence length="370" mass="41500">WIFEGKNLFGINQMIDRKRNTRWRSSTNALELHTDTNAAADPNGSEGDSTGAWTGNGSINFFVSTDTTASVGTYTLRYQGSTGGASTITFPVTAPSSALHFAYKYTYDIRTYISGPMQSVFTGIVLTTFDSTNANFQSQEFNPVLKSKFPIIRFRQLTTIQTGGYIDNLSLELLPGFNIDLGFSREIDAVIIQDHNLTSNANIHLKARADTAWEISTSTSEPVDETITWADDKILHYVVSSSNTQRHWRIDITDTANPNGYIEIGNLYLGPYDEMVRNAAIGYSQIETVIGSRNIDPYGVEDNRFRNRQKTWQYKLPASTDIKTLEDVFDNIYSSTSGKYDPVWINPTSNSTDFHMVHLDSLPLAHKFRN</sequence>
<dbReference type="EMBL" id="LAZR01060452">
    <property type="protein sequence ID" value="KKK65636.1"/>
    <property type="molecule type" value="Genomic_DNA"/>
</dbReference>
<feature type="non-terminal residue" evidence="1">
    <location>
        <position position="370"/>
    </location>
</feature>
<proteinExistence type="predicted"/>
<accession>A0A0F9A0C7</accession>